<keyword evidence="5" id="KW-1185">Reference proteome</keyword>
<dbReference type="FunFam" id="3.40.50.720:FF:000173">
    <property type="entry name" value="3-oxoacyl-[acyl-carrier protein] reductase"/>
    <property type="match status" value="1"/>
</dbReference>
<organism evidence="4 5">
    <name type="scientific">Phytohabitans rumicis</name>
    <dbReference type="NCBI Taxonomy" id="1076125"/>
    <lineage>
        <taxon>Bacteria</taxon>
        <taxon>Bacillati</taxon>
        <taxon>Actinomycetota</taxon>
        <taxon>Actinomycetes</taxon>
        <taxon>Micromonosporales</taxon>
        <taxon>Micromonosporaceae</taxon>
    </lineage>
</organism>
<reference evidence="4 5" key="1">
    <citation type="submission" date="2020-03" db="EMBL/GenBank/DDBJ databases">
        <title>Whole genome shotgun sequence of Phytohabitans rumicis NBRC 108638.</title>
        <authorList>
            <person name="Komaki H."/>
            <person name="Tamura T."/>
        </authorList>
    </citation>
    <scope>NUCLEOTIDE SEQUENCE [LARGE SCALE GENOMIC DNA]</scope>
    <source>
        <strain evidence="4 5">NBRC 108638</strain>
    </source>
</reference>
<dbReference type="PANTHER" id="PTHR42879">
    <property type="entry name" value="3-OXOACYL-(ACYL-CARRIER-PROTEIN) REDUCTASE"/>
    <property type="match status" value="1"/>
</dbReference>
<dbReference type="Pfam" id="PF00106">
    <property type="entry name" value="adh_short"/>
    <property type="match status" value="1"/>
</dbReference>
<dbReference type="GO" id="GO:0016491">
    <property type="term" value="F:oxidoreductase activity"/>
    <property type="evidence" value="ECO:0007669"/>
    <property type="project" value="UniProtKB-KW"/>
</dbReference>
<dbReference type="InterPro" id="IPR036291">
    <property type="entry name" value="NAD(P)-bd_dom_sf"/>
</dbReference>
<dbReference type="PRINTS" id="PR00080">
    <property type="entry name" value="SDRFAMILY"/>
</dbReference>
<dbReference type="InterPro" id="IPR002347">
    <property type="entry name" value="SDR_fam"/>
</dbReference>
<evidence type="ECO:0000313" key="4">
    <source>
        <dbReference type="EMBL" id="GFJ94076.1"/>
    </source>
</evidence>
<keyword evidence="2" id="KW-0560">Oxidoreductase</keyword>
<comment type="similarity">
    <text evidence="1 3">Belongs to the short-chain dehydrogenases/reductases (SDR) family.</text>
</comment>
<evidence type="ECO:0000313" key="5">
    <source>
        <dbReference type="Proteomes" id="UP000482960"/>
    </source>
</evidence>
<dbReference type="PANTHER" id="PTHR42879:SF2">
    <property type="entry name" value="3-OXOACYL-[ACYL-CARRIER-PROTEIN] REDUCTASE FABG"/>
    <property type="match status" value="1"/>
</dbReference>
<protein>
    <submittedName>
        <fullName evidence="4">Beta-ketoacyl-ACP reductase</fullName>
    </submittedName>
</protein>
<dbReference type="AlphaFoldDB" id="A0A6V8LIT1"/>
<evidence type="ECO:0000256" key="3">
    <source>
        <dbReference type="RuleBase" id="RU000363"/>
    </source>
</evidence>
<evidence type="ECO:0000256" key="2">
    <source>
        <dbReference type="ARBA" id="ARBA00023002"/>
    </source>
</evidence>
<reference evidence="4 5" key="2">
    <citation type="submission" date="2020-03" db="EMBL/GenBank/DDBJ databases">
        <authorList>
            <person name="Ichikawa N."/>
            <person name="Kimura A."/>
            <person name="Kitahashi Y."/>
            <person name="Uohara A."/>
        </authorList>
    </citation>
    <scope>NUCLEOTIDE SEQUENCE [LARGE SCALE GENOMIC DNA]</scope>
    <source>
        <strain evidence="4 5">NBRC 108638</strain>
    </source>
</reference>
<name>A0A6V8LIT1_9ACTN</name>
<dbReference type="PRINTS" id="PR00081">
    <property type="entry name" value="GDHRDH"/>
</dbReference>
<accession>A0A6V8LIT1</accession>
<gene>
    <name evidence="4" type="primary">fabG_8</name>
    <name evidence="4" type="ORF">Prum_077180</name>
</gene>
<dbReference type="InterPro" id="IPR020904">
    <property type="entry name" value="Sc_DH/Rdtase_CS"/>
</dbReference>
<comment type="caution">
    <text evidence="4">The sequence shown here is derived from an EMBL/GenBank/DDBJ whole genome shotgun (WGS) entry which is preliminary data.</text>
</comment>
<dbReference type="SUPFAM" id="SSF51735">
    <property type="entry name" value="NAD(P)-binding Rossmann-fold domains"/>
    <property type="match status" value="1"/>
</dbReference>
<dbReference type="InterPro" id="IPR050259">
    <property type="entry name" value="SDR"/>
</dbReference>
<dbReference type="RefSeq" id="WP_173080998.1">
    <property type="nucleotide sequence ID" value="NZ_BAABJB010000001.1"/>
</dbReference>
<dbReference type="Gene3D" id="3.40.50.720">
    <property type="entry name" value="NAD(P)-binding Rossmann-like Domain"/>
    <property type="match status" value="1"/>
</dbReference>
<evidence type="ECO:0000256" key="1">
    <source>
        <dbReference type="ARBA" id="ARBA00006484"/>
    </source>
</evidence>
<dbReference type="EMBL" id="BLPG01000001">
    <property type="protein sequence ID" value="GFJ94076.1"/>
    <property type="molecule type" value="Genomic_DNA"/>
</dbReference>
<proteinExistence type="inferred from homology"/>
<dbReference type="Proteomes" id="UP000482960">
    <property type="component" value="Unassembled WGS sequence"/>
</dbReference>
<dbReference type="GO" id="GO:0032787">
    <property type="term" value="P:monocarboxylic acid metabolic process"/>
    <property type="evidence" value="ECO:0007669"/>
    <property type="project" value="UniProtKB-ARBA"/>
</dbReference>
<dbReference type="PROSITE" id="PS00061">
    <property type="entry name" value="ADH_SHORT"/>
    <property type="match status" value="1"/>
</dbReference>
<sequence>MISLSGNRAIVTGAAGALGTVIAEHLAAAGARVAGLDLNADGLAAVAERVRGHGVDALAEPVDLTDFAAVQAAVGRVADEWGAVDILVNGAGGGAVQFFHEMSYETWTTQVNRNLTTVFNVTRAALPSMLAQRHGRIVNIASVAAIAGGRLVRGATAYAAAKAGVVGLTKALAIEVAEQRVTVNCLAPGAQATPGRDRDTPERREALLAQIPTRLLGEPDHLAEAVVFLASPAAVNITGVVLPLDGGHSI</sequence>